<comment type="caution">
    <text evidence="2">The sequence shown here is derived from an EMBL/GenBank/DDBJ whole genome shotgun (WGS) entry which is preliminary data.</text>
</comment>
<dbReference type="InterPro" id="IPR016187">
    <property type="entry name" value="CTDL_fold"/>
</dbReference>
<dbReference type="PROSITE" id="PS50041">
    <property type="entry name" value="C_TYPE_LECTIN_2"/>
    <property type="match status" value="1"/>
</dbReference>
<gene>
    <name evidence="2" type="ORF">WMY93_003473</name>
</gene>
<dbReference type="AlphaFoldDB" id="A0AAW0Q6K2"/>
<dbReference type="SUPFAM" id="SSF56436">
    <property type="entry name" value="C-type lectin-like"/>
    <property type="match status" value="1"/>
</dbReference>
<dbReference type="Gene3D" id="3.10.100.10">
    <property type="entry name" value="Mannose-Binding Protein A, subunit A"/>
    <property type="match status" value="1"/>
</dbReference>
<evidence type="ECO:0000313" key="2">
    <source>
        <dbReference type="EMBL" id="KAK7940147.1"/>
    </source>
</evidence>
<organism evidence="2 3">
    <name type="scientific">Mugilogobius chulae</name>
    <name type="common">yellowstripe goby</name>
    <dbReference type="NCBI Taxonomy" id="88201"/>
    <lineage>
        <taxon>Eukaryota</taxon>
        <taxon>Metazoa</taxon>
        <taxon>Chordata</taxon>
        <taxon>Craniata</taxon>
        <taxon>Vertebrata</taxon>
        <taxon>Euteleostomi</taxon>
        <taxon>Actinopterygii</taxon>
        <taxon>Neopterygii</taxon>
        <taxon>Teleostei</taxon>
        <taxon>Neoteleostei</taxon>
        <taxon>Acanthomorphata</taxon>
        <taxon>Gobiaria</taxon>
        <taxon>Gobiiformes</taxon>
        <taxon>Gobioidei</taxon>
        <taxon>Gobiidae</taxon>
        <taxon>Gobionellinae</taxon>
        <taxon>Mugilogobius</taxon>
    </lineage>
</organism>
<dbReference type="InterPro" id="IPR001304">
    <property type="entry name" value="C-type_lectin-like"/>
</dbReference>
<feature type="domain" description="C-type lectin" evidence="1">
    <location>
        <begin position="1"/>
        <end position="70"/>
    </location>
</feature>
<accession>A0AAW0Q6K2</accession>
<keyword evidence="3" id="KW-1185">Reference proteome</keyword>
<dbReference type="InterPro" id="IPR016186">
    <property type="entry name" value="C-type_lectin-like/link_sf"/>
</dbReference>
<dbReference type="CDD" id="cd00037">
    <property type="entry name" value="CLECT"/>
    <property type="match status" value="1"/>
</dbReference>
<proteinExistence type="predicted"/>
<dbReference type="EMBL" id="JBBPFD010000002">
    <property type="protein sequence ID" value="KAK7940147.1"/>
    <property type="molecule type" value="Genomic_DNA"/>
</dbReference>
<name>A0AAW0Q6K2_9GOBI</name>
<evidence type="ECO:0000313" key="3">
    <source>
        <dbReference type="Proteomes" id="UP001460270"/>
    </source>
</evidence>
<reference evidence="3" key="1">
    <citation type="submission" date="2024-04" db="EMBL/GenBank/DDBJ databases">
        <title>Salinicola lusitanus LLJ914,a marine bacterium isolated from the Okinawa Trough.</title>
        <authorList>
            <person name="Li J."/>
        </authorList>
    </citation>
    <scope>NUCLEOTIDE SEQUENCE [LARGE SCALE GENOMIC DNA]</scope>
</reference>
<protein>
    <recommendedName>
        <fullName evidence="1">C-type lectin domain-containing protein</fullName>
    </recommendedName>
</protein>
<sequence length="113" mass="12952">MKTWEQALFHCRSLSTTNRSYDLASLITGKDHNYVKSLISEQVWTGLRFLGDHWVWVGGEEVQYDRIIDCPVFDRCGTVDSLTLEPYSIANSLVLTLVHITRPSRESGHTPFH</sequence>
<evidence type="ECO:0000259" key="1">
    <source>
        <dbReference type="PROSITE" id="PS50041"/>
    </source>
</evidence>
<dbReference type="Proteomes" id="UP001460270">
    <property type="component" value="Unassembled WGS sequence"/>
</dbReference>